<dbReference type="InterPro" id="IPR012677">
    <property type="entry name" value="Nucleotide-bd_a/b_plait_sf"/>
</dbReference>
<evidence type="ECO:0000256" key="3">
    <source>
        <dbReference type="ARBA" id="ARBA00022884"/>
    </source>
</evidence>
<feature type="domain" description="Large ribosomal subunit protein uL23 N-terminal" evidence="6">
    <location>
        <begin position="15"/>
        <end position="65"/>
    </location>
</feature>
<dbReference type="InterPro" id="IPR013025">
    <property type="entry name" value="Ribosomal_uL23-like"/>
</dbReference>
<dbReference type="SUPFAM" id="SSF54189">
    <property type="entry name" value="Ribosomal proteins S24e, L23 and L15e"/>
    <property type="match status" value="1"/>
</dbReference>
<keyword evidence="4 7" id="KW-0689">Ribosomal protein</keyword>
<evidence type="ECO:0000256" key="1">
    <source>
        <dbReference type="ARBA" id="ARBA00006700"/>
    </source>
</evidence>
<dbReference type="AlphaFoldDB" id="A0A098VU33"/>
<dbReference type="OrthoDB" id="1267328at2759"/>
<dbReference type="GO" id="GO:0006412">
    <property type="term" value="P:translation"/>
    <property type="evidence" value="ECO:0007669"/>
    <property type="project" value="InterPro"/>
</dbReference>
<evidence type="ECO:0000313" key="8">
    <source>
        <dbReference type="Proteomes" id="UP000029725"/>
    </source>
</evidence>
<dbReference type="Pfam" id="PF03939">
    <property type="entry name" value="Ribosomal_L23eN"/>
    <property type="match status" value="1"/>
</dbReference>
<evidence type="ECO:0000313" key="7">
    <source>
        <dbReference type="EMBL" id="KGG52638.1"/>
    </source>
</evidence>
<dbReference type="HOGENOM" id="CLU_037562_0_2_1"/>
<dbReference type="GeneID" id="25258475"/>
<dbReference type="RefSeq" id="XP_013239065.1">
    <property type="nucleotide sequence ID" value="XM_013383611.1"/>
</dbReference>
<evidence type="ECO:0000256" key="2">
    <source>
        <dbReference type="ARBA" id="ARBA00022730"/>
    </source>
</evidence>
<name>A0A098VU33_9MICR</name>
<keyword evidence="8" id="KW-1185">Reference proteome</keyword>
<keyword evidence="2" id="KW-0699">rRNA-binding</keyword>
<sequence>MSSAYSKPSTASSAAKKTALASRKAALKGVASKATKKIRTSTHFYRPKTLRLPRTPKYVRKAIPKKNSMDAHAIIRSPLCTESAIRKMEENNTLVFLCDVRASKHQIKRALKTLPDGIKKAYVRLSPSTDAADIAYKVSILLVAYIL</sequence>
<evidence type="ECO:0000256" key="4">
    <source>
        <dbReference type="ARBA" id="ARBA00022980"/>
    </source>
</evidence>
<dbReference type="GO" id="GO:0003735">
    <property type="term" value="F:structural constituent of ribosome"/>
    <property type="evidence" value="ECO:0007669"/>
    <property type="project" value="InterPro"/>
</dbReference>
<dbReference type="Proteomes" id="UP000029725">
    <property type="component" value="Unassembled WGS sequence"/>
</dbReference>
<dbReference type="InterPro" id="IPR001014">
    <property type="entry name" value="Ribosomal_uL23_CS"/>
</dbReference>
<evidence type="ECO:0000259" key="6">
    <source>
        <dbReference type="Pfam" id="PF03939"/>
    </source>
</evidence>
<comment type="similarity">
    <text evidence="1">Belongs to the universal ribosomal protein uL23 family.</text>
</comment>
<comment type="caution">
    <text evidence="7">The sequence shown here is derived from an EMBL/GenBank/DDBJ whole genome shotgun (WGS) entry which is preliminary data.</text>
</comment>
<dbReference type="InterPro" id="IPR012678">
    <property type="entry name" value="Ribosomal_uL23/eL15/eS24_sf"/>
</dbReference>
<protein>
    <submittedName>
        <fullName evidence="7">60S ribosomal protein L23a</fullName>
    </submittedName>
</protein>
<dbReference type="GO" id="GO:1990904">
    <property type="term" value="C:ribonucleoprotein complex"/>
    <property type="evidence" value="ECO:0007669"/>
    <property type="project" value="UniProtKB-KW"/>
</dbReference>
<reference evidence="7 8" key="1">
    <citation type="submission" date="2014-04" db="EMBL/GenBank/DDBJ databases">
        <title>A new species of microsporidia sheds light on the evolution of extreme parasitism.</title>
        <authorList>
            <person name="Haag K.L."/>
            <person name="James T.Y."/>
            <person name="Larsson R."/>
            <person name="Schaer T.M."/>
            <person name="Refardt D."/>
            <person name="Pombert J.-F."/>
            <person name="Ebert D."/>
        </authorList>
    </citation>
    <scope>NUCLEOTIDE SEQUENCE [LARGE SCALE GENOMIC DNA]</scope>
    <source>
        <strain evidence="7 8">UGP3</strain>
        <tissue evidence="7">Spores</tissue>
    </source>
</reference>
<evidence type="ECO:0000256" key="5">
    <source>
        <dbReference type="ARBA" id="ARBA00023274"/>
    </source>
</evidence>
<dbReference type="GO" id="GO:0019843">
    <property type="term" value="F:rRNA binding"/>
    <property type="evidence" value="ECO:0007669"/>
    <property type="project" value="UniProtKB-KW"/>
</dbReference>
<organism evidence="7 8">
    <name type="scientific">Mitosporidium daphniae</name>
    <dbReference type="NCBI Taxonomy" id="1485682"/>
    <lineage>
        <taxon>Eukaryota</taxon>
        <taxon>Fungi</taxon>
        <taxon>Fungi incertae sedis</taxon>
        <taxon>Microsporidia</taxon>
        <taxon>Mitosporidium</taxon>
    </lineage>
</organism>
<keyword evidence="5" id="KW-0687">Ribonucleoprotein</keyword>
<dbReference type="GO" id="GO:0005840">
    <property type="term" value="C:ribosome"/>
    <property type="evidence" value="ECO:0007669"/>
    <property type="project" value="UniProtKB-KW"/>
</dbReference>
<accession>A0A098VU33</accession>
<proteinExistence type="inferred from homology"/>
<keyword evidence="3" id="KW-0694">RNA-binding</keyword>
<gene>
    <name evidence="7" type="ORF">DI09_14p210</name>
</gene>
<dbReference type="VEuPathDB" id="MicrosporidiaDB:DI09_14p210"/>
<dbReference type="EMBL" id="JMKJ01000055">
    <property type="protein sequence ID" value="KGG52638.1"/>
    <property type="molecule type" value="Genomic_DNA"/>
</dbReference>
<dbReference type="PANTHER" id="PTHR11620">
    <property type="entry name" value="60S RIBOSOMAL PROTEIN L23A"/>
    <property type="match status" value="1"/>
</dbReference>
<dbReference type="Gene3D" id="3.30.70.330">
    <property type="match status" value="1"/>
</dbReference>
<dbReference type="InterPro" id="IPR005633">
    <property type="entry name" value="Ribosomal_uL23_N"/>
</dbReference>
<dbReference type="PROSITE" id="PS00050">
    <property type="entry name" value="RIBOSOMAL_L23"/>
    <property type="match status" value="1"/>
</dbReference>